<dbReference type="SUPFAM" id="SSF49464">
    <property type="entry name" value="Carboxypeptidase regulatory domain-like"/>
    <property type="match status" value="1"/>
</dbReference>
<proteinExistence type="predicted"/>
<name>A0A6A7WA58_9BACT</name>
<dbReference type="GO" id="GO:0044718">
    <property type="term" value="P:siderophore transmembrane transport"/>
    <property type="evidence" value="ECO:0007669"/>
    <property type="project" value="TreeGrafter"/>
</dbReference>
<dbReference type="EMBL" id="VZAD01000040">
    <property type="protein sequence ID" value="MQP11295.1"/>
    <property type="molecule type" value="Genomic_DNA"/>
</dbReference>
<dbReference type="GO" id="GO:0009279">
    <property type="term" value="C:cell outer membrane"/>
    <property type="evidence" value="ECO:0007669"/>
    <property type="project" value="TreeGrafter"/>
</dbReference>
<dbReference type="Pfam" id="PF13715">
    <property type="entry name" value="CarbopepD_reg_2"/>
    <property type="match status" value="1"/>
</dbReference>
<keyword evidence="1 2" id="KW-0732">Signal</keyword>
<gene>
    <name evidence="4" type="ORF">F7D20_04800</name>
</gene>
<feature type="domain" description="TonB-dependent receptor plug" evidence="3">
    <location>
        <begin position="108"/>
        <end position="251"/>
    </location>
</feature>
<dbReference type="PANTHER" id="PTHR30069">
    <property type="entry name" value="TONB-DEPENDENT OUTER MEMBRANE RECEPTOR"/>
    <property type="match status" value="1"/>
</dbReference>
<organism evidence="4 5">
    <name type="scientific">Segatella copri</name>
    <dbReference type="NCBI Taxonomy" id="165179"/>
    <lineage>
        <taxon>Bacteria</taxon>
        <taxon>Pseudomonadati</taxon>
        <taxon>Bacteroidota</taxon>
        <taxon>Bacteroidia</taxon>
        <taxon>Bacteroidales</taxon>
        <taxon>Prevotellaceae</taxon>
        <taxon>Segatella</taxon>
    </lineage>
</organism>
<keyword evidence="4" id="KW-0675">Receptor</keyword>
<dbReference type="GO" id="GO:0015344">
    <property type="term" value="F:siderophore uptake transmembrane transporter activity"/>
    <property type="evidence" value="ECO:0007669"/>
    <property type="project" value="TreeGrafter"/>
</dbReference>
<dbReference type="OrthoDB" id="1151166at2"/>
<evidence type="ECO:0000313" key="5">
    <source>
        <dbReference type="Proteomes" id="UP000384372"/>
    </source>
</evidence>
<dbReference type="InterPro" id="IPR012910">
    <property type="entry name" value="Plug_dom"/>
</dbReference>
<dbReference type="SUPFAM" id="SSF56935">
    <property type="entry name" value="Porins"/>
    <property type="match status" value="1"/>
</dbReference>
<protein>
    <submittedName>
        <fullName evidence="4">TonB-dependent receptor</fullName>
    </submittedName>
</protein>
<evidence type="ECO:0000313" key="4">
    <source>
        <dbReference type="EMBL" id="MQP11295.1"/>
    </source>
</evidence>
<sequence>MRRTVSTLLLLLFVVMAEAQNLTGKVIDSKTQEAIIGATVTLKGSKKIATVTDINGQFRLRNTTEGSIIRISYVGYKSLDVPFHNGATYRLCQDVAALGEVVVTARASDGPVTSSIIGRDAMTHLQPNSIADLMELLPGGYSKDPNMGEANTITLRETGTMGAYGSTTKNNNYSISSLGTQFMVDGVPISTDANLQYSPLSDTQSSTSSSTLENNRNITNRGVDMRSISTDDIESVEVVRGIPSVEYGNLTSGLVKIKKIRRAIPLTARFKADGYSKLFSLGKGLALNSAGNSILNVDLGYMDSKIDPTDNFENYKRVTGSLRYTLRGENDKKYLWQYNSAFDYSGSFDDSKSDPDINYGNVEEYKSSFSRLALTNSFNLKMPKSWFKEVDVNTLVSLQLDRLHQTRLVAPQRYGIVPLSWTDGENEAQAVFAEYTANYLCDGKPFNAYVKAKGVMGFKTTHTNHTIKIGANWDIAKNFGRGQVYDMHRPLSVSGWSSRPRKYSDIPALQNFSFFAEELMKANIGMSKIELMAGVRLNTLLGLDSKYDMSGKYYVDPRTNLAWHFPKFDVGGKPMSISLNGGYGITTKMPTLNYLYPDKYYSNFICMAYYDTENPTQDSKFVVHTYVQDPTNYQIKPARNYKWEVRLDMNWNDNRLSVDYFRESMTSGFRYSSIYGVYDYRSYDVSQMKAGVDYTTLPYENRRVLDGYQQVSNGSKLVKQGIELAFTSQRIHCLKTRVNVTGAWFHTQYTNSQPMFDAVSTVVNGQTVRDKYVGLYDWNDGRENDRLNTNVTFDTQIPEWKLIFTTSVQCMWMIRTKQMKKNGMPIAYISSEDGQLHDYTEESLNDPYLLQLARTYNDDQFKAFTVPMSMVVNLKVTKEIGRYMRLSFFANKILDYLPDYTANGRVIRRNASPYFGVEAGFTI</sequence>
<dbReference type="InterPro" id="IPR039426">
    <property type="entry name" value="TonB-dep_rcpt-like"/>
</dbReference>
<dbReference type="InterPro" id="IPR037066">
    <property type="entry name" value="Plug_dom_sf"/>
</dbReference>
<dbReference type="RefSeq" id="WP_158463070.1">
    <property type="nucleotide sequence ID" value="NZ_VZAD01000040.1"/>
</dbReference>
<evidence type="ECO:0000259" key="3">
    <source>
        <dbReference type="Pfam" id="PF07715"/>
    </source>
</evidence>
<feature type="chain" id="PRO_5025472477" evidence="2">
    <location>
        <begin position="20"/>
        <end position="923"/>
    </location>
</feature>
<dbReference type="PANTHER" id="PTHR30069:SF29">
    <property type="entry name" value="HEMOGLOBIN AND HEMOGLOBIN-HAPTOGLOBIN-BINDING PROTEIN 1-RELATED"/>
    <property type="match status" value="1"/>
</dbReference>
<accession>A0A6A7WA58</accession>
<evidence type="ECO:0000256" key="2">
    <source>
        <dbReference type="SAM" id="SignalP"/>
    </source>
</evidence>
<dbReference type="Gene3D" id="2.170.130.10">
    <property type="entry name" value="TonB-dependent receptor, plug domain"/>
    <property type="match status" value="1"/>
</dbReference>
<dbReference type="AlphaFoldDB" id="A0A6A7WA58"/>
<feature type="signal peptide" evidence="2">
    <location>
        <begin position="1"/>
        <end position="19"/>
    </location>
</feature>
<comment type="caution">
    <text evidence="4">The sequence shown here is derived from an EMBL/GenBank/DDBJ whole genome shotgun (WGS) entry which is preliminary data.</text>
</comment>
<keyword evidence="5" id="KW-1185">Reference proteome</keyword>
<dbReference type="InterPro" id="IPR008969">
    <property type="entry name" value="CarboxyPept-like_regulatory"/>
</dbReference>
<evidence type="ECO:0000256" key="1">
    <source>
        <dbReference type="ARBA" id="ARBA00022729"/>
    </source>
</evidence>
<dbReference type="Proteomes" id="UP000384372">
    <property type="component" value="Unassembled WGS sequence"/>
</dbReference>
<reference evidence="4 5" key="1">
    <citation type="submission" date="2019-09" db="EMBL/GenBank/DDBJ databases">
        <title>Distinct polysaccharide growth profiles of human intestinal Prevotella copri isolates.</title>
        <authorList>
            <person name="Fehlner-Peach H."/>
            <person name="Magnabosco C."/>
            <person name="Raghavan V."/>
            <person name="Scher J.U."/>
            <person name="Tett A."/>
            <person name="Cox L.M."/>
            <person name="Gottsegen C."/>
            <person name="Watters A."/>
            <person name="Wiltshire- Gordon J.D."/>
            <person name="Segata N."/>
            <person name="Bonneau R."/>
            <person name="Littman D.R."/>
        </authorList>
    </citation>
    <scope>NUCLEOTIDE SEQUENCE [LARGE SCALE GENOMIC DNA]</scope>
    <source>
        <strain evidence="5">iAQ1173</strain>
    </source>
</reference>
<dbReference type="Gene3D" id="2.60.40.1120">
    <property type="entry name" value="Carboxypeptidase-like, regulatory domain"/>
    <property type="match status" value="1"/>
</dbReference>
<dbReference type="Pfam" id="PF07715">
    <property type="entry name" value="Plug"/>
    <property type="match status" value="1"/>
</dbReference>